<gene>
    <name evidence="3" type="ORF">GCM10009549_26160</name>
</gene>
<keyword evidence="4" id="KW-1185">Reference proteome</keyword>
<dbReference type="EMBL" id="BAAAHG010000017">
    <property type="protein sequence ID" value="GAA0913201.1"/>
    <property type="molecule type" value="Genomic_DNA"/>
</dbReference>
<evidence type="ECO:0000313" key="4">
    <source>
        <dbReference type="Proteomes" id="UP001501005"/>
    </source>
</evidence>
<comment type="caution">
    <text evidence="3">The sequence shown here is derived from an EMBL/GenBank/DDBJ whole genome shotgun (WGS) entry which is preliminary data.</text>
</comment>
<keyword evidence="1" id="KW-0051">Antiviral defense</keyword>
<feature type="region of interest" description="Disordered" evidence="2">
    <location>
        <begin position="49"/>
        <end position="70"/>
    </location>
</feature>
<evidence type="ECO:0000256" key="1">
    <source>
        <dbReference type="ARBA" id="ARBA00023118"/>
    </source>
</evidence>
<dbReference type="NCBIfam" id="TIGR01877">
    <property type="entry name" value="cas_cas6"/>
    <property type="match status" value="1"/>
</dbReference>
<dbReference type="Gene3D" id="3.30.70.1890">
    <property type="match status" value="1"/>
</dbReference>
<reference evidence="3 4" key="1">
    <citation type="journal article" date="2019" name="Int. J. Syst. Evol. Microbiol.">
        <title>The Global Catalogue of Microorganisms (GCM) 10K type strain sequencing project: providing services to taxonomists for standard genome sequencing and annotation.</title>
        <authorList>
            <consortium name="The Broad Institute Genomics Platform"/>
            <consortium name="The Broad Institute Genome Sequencing Center for Infectious Disease"/>
            <person name="Wu L."/>
            <person name="Ma J."/>
        </authorList>
    </citation>
    <scope>NUCLEOTIDE SEQUENCE [LARGE SCALE GENOMIC DNA]</scope>
    <source>
        <strain evidence="3 4">JCM 10673</strain>
    </source>
</reference>
<evidence type="ECO:0000256" key="2">
    <source>
        <dbReference type="SAM" id="MobiDB-lite"/>
    </source>
</evidence>
<dbReference type="InterPro" id="IPR045747">
    <property type="entry name" value="CRISPR-assoc_prot_Cas6_N_sf"/>
</dbReference>
<dbReference type="InterPro" id="IPR010156">
    <property type="entry name" value="CRISPR-assoc_prot_Cas6"/>
</dbReference>
<organism evidence="3 4">
    <name type="scientific">Streptomyces thermoalcalitolerans</name>
    <dbReference type="NCBI Taxonomy" id="65605"/>
    <lineage>
        <taxon>Bacteria</taxon>
        <taxon>Bacillati</taxon>
        <taxon>Actinomycetota</taxon>
        <taxon>Actinomycetes</taxon>
        <taxon>Kitasatosporales</taxon>
        <taxon>Streptomycetaceae</taxon>
        <taxon>Streptomyces</taxon>
    </lineage>
</organism>
<name>A0ABN1NP99_9ACTN</name>
<protein>
    <submittedName>
        <fullName evidence="3">Uncharacterized protein</fullName>
    </submittedName>
</protein>
<proteinExistence type="predicted"/>
<sequence>MRVRVDVAADVPFLDWRDVHGPARAVLYGLLEDQDPQLARSLHDEGWQGQSLRPLGMTSPQFRGTPRKKDVYPTSPDGSIWFGSPVPQIASTLIAALAKRSEIVWGAARLRIRGFELEVPEPVVADESALVELETRTPVVLKHEDRYVLPGDGPYLDRLRHNLAHKADVLGLPAPREVRLLEAGPRRRFSVRGAPRIGARVRIGLVADPRFVDALRSWGLGLDTVQGFGWIR</sequence>
<accession>A0ABN1NP99</accession>
<dbReference type="Proteomes" id="UP001501005">
    <property type="component" value="Unassembled WGS sequence"/>
</dbReference>
<evidence type="ECO:0000313" key="3">
    <source>
        <dbReference type="EMBL" id="GAA0913201.1"/>
    </source>
</evidence>